<sequence>MKGCDKWTEVLIRGNTEYSLNYYGNAILLFQQALDLARFKFNLTAKLSYDRAISQVVICHFSLADCYIAIDQIERAADFYILAQKFLLQIPENSTIEVNIVNNATQHAVHHVNDMWLEFIRKYRENISYDHLKQFYKQNTLLHSQKEKLCIYH</sequence>
<reference evidence="2" key="1">
    <citation type="submission" date="2017-08" db="EMBL/GenBank/DDBJ databases">
        <title>A dynamic microbial community with high functional redundancy inhabits the cold, oxic subseafloor aquifer.</title>
        <authorList>
            <person name="Tully B.J."/>
            <person name="Wheat C.G."/>
            <person name="Glazer B.T."/>
            <person name="Huber J.A."/>
        </authorList>
    </citation>
    <scope>NUCLEOTIDE SEQUENCE [LARGE SCALE GENOMIC DNA]</scope>
</reference>
<name>A0A2A5CHP8_9GAMM</name>
<dbReference type="EMBL" id="NVWI01000001">
    <property type="protein sequence ID" value="PCJ43302.1"/>
    <property type="molecule type" value="Genomic_DNA"/>
</dbReference>
<comment type="caution">
    <text evidence="1">The sequence shown here is derived from an EMBL/GenBank/DDBJ whole genome shotgun (WGS) entry which is preliminary data.</text>
</comment>
<proteinExistence type="predicted"/>
<evidence type="ECO:0008006" key="3">
    <source>
        <dbReference type="Google" id="ProtNLM"/>
    </source>
</evidence>
<accession>A0A2A5CHP8</accession>
<protein>
    <recommendedName>
        <fullName evidence="3">Tetratricopeptide repeat protein</fullName>
    </recommendedName>
</protein>
<dbReference type="AlphaFoldDB" id="A0A2A5CHP8"/>
<dbReference type="Gene3D" id="1.25.40.10">
    <property type="entry name" value="Tetratricopeptide repeat domain"/>
    <property type="match status" value="1"/>
</dbReference>
<gene>
    <name evidence="1" type="ORF">COA71_00015</name>
</gene>
<evidence type="ECO:0000313" key="1">
    <source>
        <dbReference type="EMBL" id="PCJ43302.1"/>
    </source>
</evidence>
<dbReference type="InterPro" id="IPR011990">
    <property type="entry name" value="TPR-like_helical_dom_sf"/>
</dbReference>
<evidence type="ECO:0000313" key="2">
    <source>
        <dbReference type="Proteomes" id="UP000228987"/>
    </source>
</evidence>
<dbReference type="Proteomes" id="UP000228987">
    <property type="component" value="Unassembled WGS sequence"/>
</dbReference>
<dbReference type="SUPFAM" id="SSF48452">
    <property type="entry name" value="TPR-like"/>
    <property type="match status" value="1"/>
</dbReference>
<organism evidence="1 2">
    <name type="scientific">SAR86 cluster bacterium</name>
    <dbReference type="NCBI Taxonomy" id="2030880"/>
    <lineage>
        <taxon>Bacteria</taxon>
        <taxon>Pseudomonadati</taxon>
        <taxon>Pseudomonadota</taxon>
        <taxon>Gammaproteobacteria</taxon>
        <taxon>SAR86 cluster</taxon>
    </lineage>
</organism>